<reference evidence="1" key="1">
    <citation type="submission" date="2020-03" db="EMBL/GenBank/DDBJ databases">
        <title>The deep terrestrial virosphere.</title>
        <authorList>
            <person name="Holmfeldt K."/>
            <person name="Nilsson E."/>
            <person name="Simone D."/>
            <person name="Lopez-Fernandez M."/>
            <person name="Wu X."/>
            <person name="de Brujin I."/>
            <person name="Lundin D."/>
            <person name="Andersson A."/>
            <person name="Bertilsson S."/>
            <person name="Dopson M."/>
        </authorList>
    </citation>
    <scope>NUCLEOTIDE SEQUENCE</scope>
    <source>
        <strain evidence="1">MM415B04391</strain>
    </source>
</reference>
<proteinExistence type="predicted"/>
<evidence type="ECO:0008006" key="2">
    <source>
        <dbReference type="Google" id="ProtNLM"/>
    </source>
</evidence>
<organism evidence="1">
    <name type="scientific">viral metagenome</name>
    <dbReference type="NCBI Taxonomy" id="1070528"/>
    <lineage>
        <taxon>unclassified sequences</taxon>
        <taxon>metagenomes</taxon>
        <taxon>organismal metagenomes</taxon>
    </lineage>
</organism>
<accession>A0A6M3LIT7</accession>
<sequence length="151" mass="17795">MQNIGIIVPSLASSQLSYYLIKYANDLINKSNQYDITVFYEELDMPCIKPRFALMNISEFWSFHGLLISTTIDNTILVNKAINNSKHVFYVWDLEWLRMGKQNYINNIFAYRAPILVARTEDHVKPIENYCNKKVNCVIENFNLEEFYNVH</sequence>
<name>A0A6M3LIT7_9ZZZZ</name>
<protein>
    <recommendedName>
        <fullName evidence="2">Glycosyltransferase</fullName>
    </recommendedName>
</protein>
<gene>
    <name evidence="1" type="ORF">MM415B04391_0004</name>
</gene>
<dbReference type="EMBL" id="MT143114">
    <property type="protein sequence ID" value="QJA92998.1"/>
    <property type="molecule type" value="Genomic_DNA"/>
</dbReference>
<dbReference type="AlphaFoldDB" id="A0A6M3LIT7"/>
<evidence type="ECO:0000313" key="1">
    <source>
        <dbReference type="EMBL" id="QJA92998.1"/>
    </source>
</evidence>